<dbReference type="AlphaFoldDB" id="A0AA47M8P4"/>
<proteinExistence type="predicted"/>
<evidence type="ECO:0000313" key="5">
    <source>
        <dbReference type="Proteomes" id="UP001174136"/>
    </source>
</evidence>
<dbReference type="SUPFAM" id="SSF57756">
    <property type="entry name" value="Retrovirus zinc finger-like domains"/>
    <property type="match status" value="1"/>
</dbReference>
<comment type="caution">
    <text evidence="4">The sequence shown here is derived from an EMBL/GenBank/DDBJ whole genome shotgun (WGS) entry which is preliminary data.</text>
</comment>
<keyword evidence="5" id="KW-1185">Reference proteome</keyword>
<dbReference type="GO" id="GO:0003676">
    <property type="term" value="F:nucleic acid binding"/>
    <property type="evidence" value="ECO:0007669"/>
    <property type="project" value="InterPro"/>
</dbReference>
<gene>
    <name evidence="4" type="primary">PNMA1_17</name>
    <name evidence="4" type="ORF">N1851_028394</name>
</gene>
<dbReference type="PANTHER" id="PTHR23095:SF53">
    <property type="entry name" value="ZINC FINGER CCHC DOMAIN-CONTAINING PROTEIN 12-LIKE"/>
    <property type="match status" value="1"/>
</dbReference>
<dbReference type="GO" id="GO:0008270">
    <property type="term" value="F:zinc ion binding"/>
    <property type="evidence" value="ECO:0007669"/>
    <property type="project" value="UniProtKB-KW"/>
</dbReference>
<evidence type="ECO:0000259" key="3">
    <source>
        <dbReference type="PROSITE" id="PS50158"/>
    </source>
</evidence>
<feature type="compositionally biased region" description="Basic and acidic residues" evidence="2">
    <location>
        <begin position="520"/>
        <end position="533"/>
    </location>
</feature>
<sequence>MDIFDKHEIKVPNSVMVEGMTNTVTDNKVFDFLKQYGSISKMVTIDEPDSPFDQTLIVEFSSGAAVSALQSFSPHFIYSGEPKVVYEISDLAIVCATQVGQATTKSYLTELQNLAKLTGRDFADVLNGAMSQIGLSVSKLQHVPTAEKEPQGGEEKPPPLVPSIPVSSASPPAAVATNTVPSLKEEATVQSPEVQHYVVEHIVKNEDNGFHHSAQRLRSFSGKIPRPQNETDYDTWRSGVDLLLQDPSVSDLHRSRRIFESLLPPAADMIKHLRPDTSPAIYLQTLDSAYGAVQDGDELYAKFIDTFQNTGEKPSMYLQRLQVALNMVVKRGGILEAEVSRHLLNQFCRGCWNDALIAQLQLKQRKLNPPSFSELLLLLRTEEDGEAAKALRMKQHLGPSKPKASAQAQYAVIDSEEKGVCAVLTTITQQLTKQLAEIQRQLATLTAAQVSSTKPAVPRATNGGRSGGGLRAGKANATPSARSQPSGPKPGYCFHCGEDGHIKLQCDNPPNPALVTMKRKEFAERQQRWRRSPDSTQHLN</sequence>
<evidence type="ECO:0000256" key="2">
    <source>
        <dbReference type="SAM" id="MobiDB-lite"/>
    </source>
</evidence>
<protein>
    <submittedName>
        <fullName evidence="4">Paraneoplastic antigen Ma1</fullName>
    </submittedName>
</protein>
<keyword evidence="1" id="KW-0863">Zinc-finger</keyword>
<evidence type="ECO:0000313" key="4">
    <source>
        <dbReference type="EMBL" id="KAK0135717.1"/>
    </source>
</evidence>
<evidence type="ECO:0000256" key="1">
    <source>
        <dbReference type="PROSITE-ProRule" id="PRU00047"/>
    </source>
</evidence>
<name>A0AA47M8P4_MERPO</name>
<feature type="domain" description="CCHC-type" evidence="3">
    <location>
        <begin position="493"/>
        <end position="506"/>
    </location>
</feature>
<organism evidence="4 5">
    <name type="scientific">Merluccius polli</name>
    <name type="common">Benguela hake</name>
    <name type="synonym">Merluccius cadenati</name>
    <dbReference type="NCBI Taxonomy" id="89951"/>
    <lineage>
        <taxon>Eukaryota</taxon>
        <taxon>Metazoa</taxon>
        <taxon>Chordata</taxon>
        <taxon>Craniata</taxon>
        <taxon>Vertebrata</taxon>
        <taxon>Euteleostomi</taxon>
        <taxon>Actinopterygii</taxon>
        <taxon>Neopterygii</taxon>
        <taxon>Teleostei</taxon>
        <taxon>Neoteleostei</taxon>
        <taxon>Acanthomorphata</taxon>
        <taxon>Zeiogadaria</taxon>
        <taxon>Gadariae</taxon>
        <taxon>Gadiformes</taxon>
        <taxon>Gadoidei</taxon>
        <taxon>Merlucciidae</taxon>
        <taxon>Merluccius</taxon>
    </lineage>
</organism>
<feature type="compositionally biased region" description="Low complexity" evidence="2">
    <location>
        <begin position="163"/>
        <end position="179"/>
    </location>
</feature>
<reference evidence="4" key="1">
    <citation type="journal article" date="2023" name="Front. Mar. Sci.">
        <title>A new Merluccius polli reference genome to investigate the effects of global change in West African waters.</title>
        <authorList>
            <person name="Mateo J.L."/>
            <person name="Blanco-Fernandez C."/>
            <person name="Garcia-Vazquez E."/>
            <person name="Machado-Schiaffino G."/>
        </authorList>
    </citation>
    <scope>NUCLEOTIDE SEQUENCE</scope>
    <source>
        <strain evidence="4">C29</strain>
        <tissue evidence="4">Fin</tissue>
    </source>
</reference>
<feature type="region of interest" description="Disordered" evidence="2">
    <location>
        <begin position="520"/>
        <end position="540"/>
    </location>
</feature>
<accession>A0AA47M8P4</accession>
<dbReference type="PROSITE" id="PS50158">
    <property type="entry name" value="ZF_CCHC"/>
    <property type="match status" value="1"/>
</dbReference>
<keyword evidence="1" id="KW-0479">Metal-binding</keyword>
<dbReference type="InterPro" id="IPR001878">
    <property type="entry name" value="Znf_CCHC"/>
</dbReference>
<feature type="compositionally biased region" description="Basic and acidic residues" evidence="2">
    <location>
        <begin position="145"/>
        <end position="157"/>
    </location>
</feature>
<dbReference type="InterPro" id="IPR048270">
    <property type="entry name" value="PNMA_C"/>
</dbReference>
<dbReference type="InterPro" id="IPR036875">
    <property type="entry name" value="Znf_CCHC_sf"/>
</dbReference>
<feature type="compositionally biased region" description="Polar residues" evidence="2">
    <location>
        <begin position="477"/>
        <end position="486"/>
    </location>
</feature>
<dbReference type="PANTHER" id="PTHR23095">
    <property type="entry name" value="PARANEOPLASTIC ANTIGEN"/>
    <property type="match status" value="1"/>
</dbReference>
<dbReference type="Pfam" id="PF14893">
    <property type="entry name" value="PNMA"/>
    <property type="match status" value="1"/>
</dbReference>
<dbReference type="Proteomes" id="UP001174136">
    <property type="component" value="Unassembled WGS sequence"/>
</dbReference>
<feature type="region of interest" description="Disordered" evidence="2">
    <location>
        <begin position="448"/>
        <end position="489"/>
    </location>
</feature>
<keyword evidence="1" id="KW-0862">Zinc</keyword>
<dbReference type="EMBL" id="JAOPHQ010005409">
    <property type="protein sequence ID" value="KAK0135717.1"/>
    <property type="molecule type" value="Genomic_DNA"/>
</dbReference>
<feature type="region of interest" description="Disordered" evidence="2">
    <location>
        <begin position="141"/>
        <end position="179"/>
    </location>
</feature>
<dbReference type="InterPro" id="IPR026523">
    <property type="entry name" value="PNMA"/>
</dbReference>